<dbReference type="PANTHER" id="PTHR15157">
    <property type="entry name" value="UV RADIATION RESISTANCE-ASSOCIATED GENE PROTEIN"/>
    <property type="match status" value="1"/>
</dbReference>
<feature type="compositionally biased region" description="Pro residues" evidence="2">
    <location>
        <begin position="239"/>
        <end position="248"/>
    </location>
</feature>
<feature type="compositionally biased region" description="Low complexity" evidence="2">
    <location>
        <begin position="751"/>
        <end position="765"/>
    </location>
</feature>
<feature type="region of interest" description="Disordered" evidence="2">
    <location>
        <begin position="371"/>
        <end position="403"/>
    </location>
</feature>
<feature type="compositionally biased region" description="Polar residues" evidence="2">
    <location>
        <begin position="371"/>
        <end position="383"/>
    </location>
</feature>
<dbReference type="Proteomes" id="UP000308199">
    <property type="component" value="Unassembled WGS sequence"/>
</dbReference>
<keyword evidence="1" id="KW-0175">Coiled coil</keyword>
<gene>
    <name evidence="3" type="ORF">EW145_g688</name>
</gene>
<feature type="compositionally biased region" description="Polar residues" evidence="2">
    <location>
        <begin position="195"/>
        <end position="205"/>
    </location>
</feature>
<evidence type="ECO:0000313" key="3">
    <source>
        <dbReference type="EMBL" id="THH11370.1"/>
    </source>
</evidence>
<dbReference type="OrthoDB" id="72772at2759"/>
<feature type="compositionally biased region" description="Low complexity" evidence="2">
    <location>
        <begin position="813"/>
        <end position="839"/>
    </location>
</feature>
<feature type="compositionally biased region" description="Acidic residues" evidence="2">
    <location>
        <begin position="840"/>
        <end position="854"/>
    </location>
</feature>
<feature type="region of interest" description="Disordered" evidence="2">
    <location>
        <begin position="697"/>
        <end position="727"/>
    </location>
</feature>
<dbReference type="GO" id="GO:0035493">
    <property type="term" value="P:SNARE complex assembly"/>
    <property type="evidence" value="ECO:0007669"/>
    <property type="project" value="TreeGrafter"/>
</dbReference>
<dbReference type="AlphaFoldDB" id="A0A4S4LMX0"/>
<evidence type="ECO:0000256" key="1">
    <source>
        <dbReference type="ARBA" id="ARBA00023054"/>
    </source>
</evidence>
<feature type="region of interest" description="Disordered" evidence="2">
    <location>
        <begin position="739"/>
        <end position="768"/>
    </location>
</feature>
<sequence>MQVFAEADDELAKPSGPQACVRHISSIQIRNLLPFPARDTLASVLTQRLAVSPASSPTTKRRLRSSSSGSATIRRPRTVSHSSALEIPAETLSPSFEASTSKTGSSWLNDTFNSQNSQKELEKVIWSRLMETFLSINLPEGDELAPSSPTPSSVSEEQVASKKNAHLRRPHGSVDAQRTNARPPSGSPMARHTRQAASFSSSSVTKNRRRTSSPPASAIDVVDTSAQSSASPRKTAFPRSPPLTPPPVAYSDVSPVPIFISSFHRPSTNPKFELDSADTAFAKWANLSTDRVIGKGKEKEVATEDGFAEHEGGEWSLLSAWDMKVTDLVPLPNDLAEQPWKLPENSLIVTLANSNRAYYLPSTLVSLSPIPSRSHSPDYSSDTEVSRRNAAAPHALIRGRQRKSQRELKSANLNEIVKLVSLQASLSDARSLLSEVVRSCDQLIEEDRCSILRREASERDYHLQRLQEQQDVMDDIVKSTRLGISSLREQLHQRRMRLAEARALYEDDLLTEFDAGVRLSDERRRVQTLRKQKIEPMRTSLLSTLAFIFPIELLSPPDLLYTILSVPLPIPLQGTDPAPPLSLPFFSAVNEDSVATALGYAALVVQLMAVYLCRGLVYPITFPLYSKGVDTYRFEYAVFLLNKDIELLMADLNLRALDLRHTLFNLKNLLLTLTSGEIALPKPRLLPSPSVVSITSGLQSPGPIPAGTTEPSPLSLDETSTTPKSSAIVLPAVDADDTESALGMDGASMDTSSSAGTATLSSGSTIRPRMPRIQIQSYLGLAPLTSMWRTRYPSTASTSKSEDAQDVDAATISASASTSTSTSSESPTSESSLESSESTSPDEESCEEDEDDEDDRRTVRGASVPTTPITEVRSDRSFGIAALDNLKIEICGTNGHAPKALADEEVDSEKHRDVVPVRTPPLTR</sequence>
<feature type="region of interest" description="Disordered" evidence="2">
    <location>
        <begin position="796"/>
        <end position="871"/>
    </location>
</feature>
<name>A0A4S4LMX0_9AGAM</name>
<keyword evidence="4" id="KW-1185">Reference proteome</keyword>
<evidence type="ECO:0000256" key="2">
    <source>
        <dbReference type="SAM" id="MobiDB-lite"/>
    </source>
</evidence>
<feature type="region of interest" description="Disordered" evidence="2">
    <location>
        <begin position="902"/>
        <end position="924"/>
    </location>
</feature>
<organism evidence="3 4">
    <name type="scientific">Phellinidium pouzarii</name>
    <dbReference type="NCBI Taxonomy" id="167371"/>
    <lineage>
        <taxon>Eukaryota</taxon>
        <taxon>Fungi</taxon>
        <taxon>Dikarya</taxon>
        <taxon>Basidiomycota</taxon>
        <taxon>Agaricomycotina</taxon>
        <taxon>Agaricomycetes</taxon>
        <taxon>Hymenochaetales</taxon>
        <taxon>Hymenochaetaceae</taxon>
        <taxon>Phellinidium</taxon>
    </lineage>
</organism>
<feature type="region of interest" description="Disordered" evidence="2">
    <location>
        <begin position="52"/>
        <end position="100"/>
    </location>
</feature>
<comment type="caution">
    <text evidence="3">The sequence shown here is derived from an EMBL/GenBank/DDBJ whole genome shotgun (WGS) entry which is preliminary data.</text>
</comment>
<dbReference type="GO" id="GO:0005768">
    <property type="term" value="C:endosome"/>
    <property type="evidence" value="ECO:0007669"/>
    <property type="project" value="TreeGrafter"/>
</dbReference>
<feature type="compositionally biased region" description="Polar residues" evidence="2">
    <location>
        <begin position="709"/>
        <end position="725"/>
    </location>
</feature>
<evidence type="ECO:0008006" key="5">
    <source>
        <dbReference type="Google" id="ProtNLM"/>
    </source>
</evidence>
<dbReference type="PANTHER" id="PTHR15157:SF5">
    <property type="entry name" value="UV RADIATION RESISTANCE-ASSOCIATED GENE PROTEIN"/>
    <property type="match status" value="1"/>
</dbReference>
<accession>A0A4S4LMX0</accession>
<dbReference type="GO" id="GO:0000149">
    <property type="term" value="F:SNARE binding"/>
    <property type="evidence" value="ECO:0007669"/>
    <property type="project" value="TreeGrafter"/>
</dbReference>
<proteinExistence type="predicted"/>
<dbReference type="EMBL" id="SGPK01000015">
    <property type="protein sequence ID" value="THH11370.1"/>
    <property type="molecule type" value="Genomic_DNA"/>
</dbReference>
<reference evidence="3 4" key="1">
    <citation type="submission" date="2019-02" db="EMBL/GenBank/DDBJ databases">
        <title>Genome sequencing of the rare red list fungi Phellinidium pouzarii.</title>
        <authorList>
            <person name="Buettner E."/>
            <person name="Kellner H."/>
        </authorList>
    </citation>
    <scope>NUCLEOTIDE SEQUENCE [LARGE SCALE GENOMIC DNA]</scope>
    <source>
        <strain evidence="3 4">DSM 108285</strain>
    </source>
</reference>
<feature type="compositionally biased region" description="Low complexity" evidence="2">
    <location>
        <begin position="146"/>
        <end position="155"/>
    </location>
</feature>
<protein>
    <recommendedName>
        <fullName evidence="5">UV radiation resistance-associated gene protein</fullName>
    </recommendedName>
</protein>
<evidence type="ECO:0000313" key="4">
    <source>
        <dbReference type="Proteomes" id="UP000308199"/>
    </source>
</evidence>
<feature type="region of interest" description="Disordered" evidence="2">
    <location>
        <begin position="139"/>
        <end position="248"/>
    </location>
</feature>
<dbReference type="GO" id="GO:0000323">
    <property type="term" value="C:lytic vacuole"/>
    <property type="evidence" value="ECO:0007669"/>
    <property type="project" value="TreeGrafter"/>
</dbReference>